<keyword evidence="2" id="KW-1185">Reference proteome</keyword>
<dbReference type="AlphaFoldDB" id="A0ABD2MSQ3"/>
<dbReference type="Proteomes" id="UP001516400">
    <property type="component" value="Unassembled WGS sequence"/>
</dbReference>
<protein>
    <submittedName>
        <fullName evidence="1">Uncharacterized protein</fullName>
    </submittedName>
</protein>
<accession>A0ABD2MSQ3</accession>
<gene>
    <name evidence="1" type="ORF">HHI36_008448</name>
</gene>
<organism evidence="1 2">
    <name type="scientific">Cryptolaemus montrouzieri</name>
    <dbReference type="NCBI Taxonomy" id="559131"/>
    <lineage>
        <taxon>Eukaryota</taxon>
        <taxon>Metazoa</taxon>
        <taxon>Ecdysozoa</taxon>
        <taxon>Arthropoda</taxon>
        <taxon>Hexapoda</taxon>
        <taxon>Insecta</taxon>
        <taxon>Pterygota</taxon>
        <taxon>Neoptera</taxon>
        <taxon>Endopterygota</taxon>
        <taxon>Coleoptera</taxon>
        <taxon>Polyphaga</taxon>
        <taxon>Cucujiformia</taxon>
        <taxon>Coccinelloidea</taxon>
        <taxon>Coccinellidae</taxon>
        <taxon>Scymninae</taxon>
        <taxon>Scymnini</taxon>
        <taxon>Cryptolaemus</taxon>
    </lineage>
</organism>
<reference evidence="1 2" key="1">
    <citation type="journal article" date="2021" name="BMC Biol.">
        <title>Horizontally acquired antibacterial genes associated with adaptive radiation of ladybird beetles.</title>
        <authorList>
            <person name="Li H.S."/>
            <person name="Tang X.F."/>
            <person name="Huang Y.H."/>
            <person name="Xu Z.Y."/>
            <person name="Chen M.L."/>
            <person name="Du X.Y."/>
            <person name="Qiu B.Y."/>
            <person name="Chen P.T."/>
            <person name="Zhang W."/>
            <person name="Slipinski A."/>
            <person name="Escalona H.E."/>
            <person name="Waterhouse R.M."/>
            <person name="Zwick A."/>
            <person name="Pang H."/>
        </authorList>
    </citation>
    <scope>NUCLEOTIDE SEQUENCE [LARGE SCALE GENOMIC DNA]</scope>
    <source>
        <strain evidence="1">SYSU2018</strain>
    </source>
</reference>
<dbReference type="EMBL" id="JABFTP020000021">
    <property type="protein sequence ID" value="KAL3269378.1"/>
    <property type="molecule type" value="Genomic_DNA"/>
</dbReference>
<proteinExistence type="predicted"/>
<comment type="caution">
    <text evidence="1">The sequence shown here is derived from an EMBL/GenBank/DDBJ whole genome shotgun (WGS) entry which is preliminary data.</text>
</comment>
<evidence type="ECO:0000313" key="1">
    <source>
        <dbReference type="EMBL" id="KAL3269378.1"/>
    </source>
</evidence>
<sequence length="125" mass="14471">MQIRRSFTATLEIKRLKRLLDYYYILSRQKLDSLELSRKIKIQYDLEIHRAKQSSYENIISTAQNKSRTVWTNVNSLISEKKVTSTPRLPQSENLCTLAEEFNHSFINLAPNLVKDSAPSGPKLS</sequence>
<evidence type="ECO:0000313" key="2">
    <source>
        <dbReference type="Proteomes" id="UP001516400"/>
    </source>
</evidence>
<name>A0ABD2MSQ3_9CUCU</name>